<accession>A0A286RCG8</accession>
<sequence>MAAIGRRFFVCSRGRRNGAGRPIPRERVQQTQKSMFSTSKVRRYIKKSPLF</sequence>
<name>A0A286RCG8_9BACT</name>
<evidence type="ECO:0000313" key="2">
    <source>
        <dbReference type="Proteomes" id="UP000215086"/>
    </source>
</evidence>
<dbReference type="KEGG" id="ttf:THTE_1057"/>
<organism evidence="1 2">
    <name type="scientific">Thermogutta terrifontis</name>
    <dbReference type="NCBI Taxonomy" id="1331910"/>
    <lineage>
        <taxon>Bacteria</taxon>
        <taxon>Pseudomonadati</taxon>
        <taxon>Planctomycetota</taxon>
        <taxon>Planctomycetia</taxon>
        <taxon>Pirellulales</taxon>
        <taxon>Thermoguttaceae</taxon>
        <taxon>Thermogutta</taxon>
    </lineage>
</organism>
<reference evidence="1 2" key="1">
    <citation type="journal article" name="Front. Microbiol.">
        <title>Sugar Metabolism of the First Thermophilic Planctomycete Thermogutta terrifontis: Comparative Genomic and Transcriptomic Approaches.</title>
        <authorList>
            <person name="Elcheninov A.G."/>
            <person name="Menzel P."/>
            <person name="Gudbergsdottir S.R."/>
            <person name="Slesarev A.I."/>
            <person name="Kadnikov V.V."/>
            <person name="Krogh A."/>
            <person name="Bonch-Osmolovskaya E.A."/>
            <person name="Peng X."/>
            <person name="Kublanov I.V."/>
        </authorList>
    </citation>
    <scope>NUCLEOTIDE SEQUENCE [LARGE SCALE GENOMIC DNA]</scope>
    <source>
        <strain evidence="1 2">R1</strain>
    </source>
</reference>
<dbReference type="AlphaFoldDB" id="A0A286RCG8"/>
<proteinExistence type="predicted"/>
<gene>
    <name evidence="1" type="ORF">THTE_1057</name>
</gene>
<keyword evidence="2" id="KW-1185">Reference proteome</keyword>
<dbReference type="Proteomes" id="UP000215086">
    <property type="component" value="Chromosome"/>
</dbReference>
<evidence type="ECO:0000313" key="1">
    <source>
        <dbReference type="EMBL" id="ASV73659.1"/>
    </source>
</evidence>
<protein>
    <submittedName>
        <fullName evidence="1">Uncharacterized protein</fullName>
    </submittedName>
</protein>
<dbReference type="EMBL" id="CP018477">
    <property type="protein sequence ID" value="ASV73659.1"/>
    <property type="molecule type" value="Genomic_DNA"/>
</dbReference>